<dbReference type="Proteomes" id="UP000783871">
    <property type="component" value="Unassembled WGS sequence"/>
</dbReference>
<evidence type="ECO:0000313" key="2">
    <source>
        <dbReference type="EMBL" id="NJP35628.1"/>
    </source>
</evidence>
<organism evidence="2 3">
    <name type="scientific">Micromonospora thermarum</name>
    <dbReference type="NCBI Taxonomy" id="2720024"/>
    <lineage>
        <taxon>Bacteria</taxon>
        <taxon>Bacillati</taxon>
        <taxon>Actinomycetota</taxon>
        <taxon>Actinomycetes</taxon>
        <taxon>Micromonosporales</taxon>
        <taxon>Micromonosporaceae</taxon>
        <taxon>Micromonospora</taxon>
    </lineage>
</organism>
<evidence type="ECO:0000313" key="3">
    <source>
        <dbReference type="Proteomes" id="UP000783871"/>
    </source>
</evidence>
<reference evidence="2 3" key="1">
    <citation type="submission" date="2020-03" db="EMBL/GenBank/DDBJ databases">
        <title>WGS of actinomycetes isolated from Thailand.</title>
        <authorList>
            <person name="Thawai C."/>
        </authorList>
    </citation>
    <scope>NUCLEOTIDE SEQUENCE [LARGE SCALE GENOMIC DNA]</scope>
    <source>
        <strain evidence="2 3">HSS6-12</strain>
    </source>
</reference>
<keyword evidence="1" id="KW-0812">Transmembrane</keyword>
<dbReference type="RefSeq" id="WP_168003937.1">
    <property type="nucleotide sequence ID" value="NZ_JAATEO010000048.1"/>
</dbReference>
<name>A0ABX0ZF31_9ACTN</name>
<feature type="transmembrane region" description="Helical" evidence="1">
    <location>
        <begin position="6"/>
        <end position="25"/>
    </location>
</feature>
<comment type="caution">
    <text evidence="2">The sequence shown here is derived from an EMBL/GenBank/DDBJ whole genome shotgun (WGS) entry which is preliminary data.</text>
</comment>
<accession>A0ABX0ZF31</accession>
<dbReference type="EMBL" id="JAATEO010000048">
    <property type="protein sequence ID" value="NJP35628.1"/>
    <property type="molecule type" value="Genomic_DNA"/>
</dbReference>
<evidence type="ECO:0000256" key="1">
    <source>
        <dbReference type="SAM" id="Phobius"/>
    </source>
</evidence>
<proteinExistence type="predicted"/>
<keyword evidence="1" id="KW-1133">Transmembrane helix</keyword>
<feature type="transmembrane region" description="Helical" evidence="1">
    <location>
        <begin position="46"/>
        <end position="66"/>
    </location>
</feature>
<protein>
    <submittedName>
        <fullName evidence="2">Uncharacterized protein</fullName>
    </submittedName>
</protein>
<gene>
    <name evidence="2" type="ORF">HCJ94_27605</name>
</gene>
<sequence>MSHGRALAVPGRFGLLVGIFLFTRTQRRYRLTVAAARSGRALDRRMMAGVAAAATLLAMAGLGALLPTA</sequence>
<keyword evidence="1" id="KW-0472">Membrane</keyword>
<keyword evidence="3" id="KW-1185">Reference proteome</keyword>